<proteinExistence type="predicted"/>
<sequence>MKWYQNVDGVEGAVFKDPRRKESKFWGEGKWNNFVKPLLPEERRTFIEIGTNAGLFLKMAMDDGFENAIGIEADAGRMNQAKLYRESNGYPYRLI</sequence>
<protein>
    <recommendedName>
        <fullName evidence="2">Methyltransferase FkbM domain-containing protein</fullName>
    </recommendedName>
</protein>
<dbReference type="SUPFAM" id="SSF53335">
    <property type="entry name" value="S-adenosyl-L-methionine-dependent methyltransferases"/>
    <property type="match status" value="1"/>
</dbReference>
<dbReference type="AlphaFoldDB" id="X0SDP7"/>
<organism evidence="1">
    <name type="scientific">marine sediment metagenome</name>
    <dbReference type="NCBI Taxonomy" id="412755"/>
    <lineage>
        <taxon>unclassified sequences</taxon>
        <taxon>metagenomes</taxon>
        <taxon>ecological metagenomes</taxon>
    </lineage>
</organism>
<evidence type="ECO:0000313" key="1">
    <source>
        <dbReference type="EMBL" id="GAF79188.1"/>
    </source>
</evidence>
<name>X0SDP7_9ZZZZ</name>
<evidence type="ECO:0008006" key="2">
    <source>
        <dbReference type="Google" id="ProtNLM"/>
    </source>
</evidence>
<comment type="caution">
    <text evidence="1">The sequence shown here is derived from an EMBL/GenBank/DDBJ whole genome shotgun (WGS) entry which is preliminary data.</text>
</comment>
<feature type="non-terminal residue" evidence="1">
    <location>
        <position position="95"/>
    </location>
</feature>
<gene>
    <name evidence="1" type="ORF">S01H1_03655</name>
</gene>
<dbReference type="EMBL" id="BARS01001975">
    <property type="protein sequence ID" value="GAF79188.1"/>
    <property type="molecule type" value="Genomic_DNA"/>
</dbReference>
<dbReference type="InterPro" id="IPR029063">
    <property type="entry name" value="SAM-dependent_MTases_sf"/>
</dbReference>
<accession>X0SDP7</accession>
<reference evidence="1" key="1">
    <citation type="journal article" date="2014" name="Front. Microbiol.">
        <title>High frequency of phylogenetically diverse reductive dehalogenase-homologous genes in deep subseafloor sedimentary metagenomes.</title>
        <authorList>
            <person name="Kawai M."/>
            <person name="Futagami T."/>
            <person name="Toyoda A."/>
            <person name="Takaki Y."/>
            <person name="Nishi S."/>
            <person name="Hori S."/>
            <person name="Arai W."/>
            <person name="Tsubouchi T."/>
            <person name="Morono Y."/>
            <person name="Uchiyama I."/>
            <person name="Ito T."/>
            <person name="Fujiyama A."/>
            <person name="Inagaki F."/>
            <person name="Takami H."/>
        </authorList>
    </citation>
    <scope>NUCLEOTIDE SEQUENCE</scope>
    <source>
        <strain evidence="1">Expedition CK06-06</strain>
    </source>
</reference>